<dbReference type="EMBL" id="CP061839">
    <property type="protein sequence ID" value="QOW61305.1"/>
    <property type="molecule type" value="Genomic_DNA"/>
</dbReference>
<evidence type="ECO:0000259" key="1">
    <source>
        <dbReference type="Pfam" id="PF14734"/>
    </source>
</evidence>
<protein>
    <submittedName>
        <fullName evidence="3">DUF4469 domain-containing protein</fullName>
    </submittedName>
</protein>
<evidence type="ECO:0000313" key="4">
    <source>
        <dbReference type="Proteomes" id="UP000593915"/>
    </source>
</evidence>
<feature type="domain" description="Bvu-2165-like IHF-HU-like DNA-binding" evidence="2">
    <location>
        <begin position="1"/>
        <end position="122"/>
    </location>
</feature>
<dbReference type="Pfam" id="PF14848">
    <property type="entry name" value="HU-DNA_bdg"/>
    <property type="match status" value="1"/>
</dbReference>
<feature type="domain" description="DUF4469" evidence="1">
    <location>
        <begin position="129"/>
        <end position="224"/>
    </location>
</feature>
<dbReference type="Proteomes" id="UP000593915">
    <property type="component" value="Chromosome"/>
</dbReference>
<accession>A0A7S6WQ95</accession>
<dbReference type="AlphaFoldDB" id="A0A7S6WQ95"/>
<dbReference type="Gene3D" id="2.70.50.70">
    <property type="match status" value="1"/>
</dbReference>
<sequence>MLKYCLRENLLTAKPDDYMAQVTDSQVFTLEDIIDRMVRRGTTVTRTDLVAIMQLYTEECSFIVEEGGTLNTPLINTSMSITGVFDGADDSFDKKRHAVSLNISAGTALKTALGKTKAVKTETAGTEPYITAVTDKLTGDSETIKIGSVMEILGSRLKFDDKDTEQGVFAVSGTSAVRCASVVENKPARLIVLLDATVPAGEFTLEVRTKLTSNGSKKSKSLKKSFYHKTLKAAV</sequence>
<dbReference type="CDD" id="cd13833">
    <property type="entry name" value="HU_IHF_like"/>
    <property type="match status" value="1"/>
</dbReference>
<gene>
    <name evidence="3" type="ORF">IFE08_02615</name>
</gene>
<evidence type="ECO:0000259" key="2">
    <source>
        <dbReference type="Pfam" id="PF14848"/>
    </source>
</evidence>
<organism evidence="3 4">
    <name type="scientific">Treponema pedis</name>
    <dbReference type="NCBI Taxonomy" id="409322"/>
    <lineage>
        <taxon>Bacteria</taxon>
        <taxon>Pseudomonadati</taxon>
        <taxon>Spirochaetota</taxon>
        <taxon>Spirochaetia</taxon>
        <taxon>Spirochaetales</taxon>
        <taxon>Treponemataceae</taxon>
        <taxon>Treponema</taxon>
    </lineage>
</organism>
<name>A0A7S6WQ95_9SPIR</name>
<dbReference type="CDD" id="cd12843">
    <property type="entry name" value="Bvu_2165_C_like"/>
    <property type="match status" value="1"/>
</dbReference>
<dbReference type="Pfam" id="PF14734">
    <property type="entry name" value="DUF4469"/>
    <property type="match status" value="1"/>
</dbReference>
<dbReference type="InterPro" id="IPR027824">
    <property type="entry name" value="DUF4469"/>
</dbReference>
<proteinExistence type="predicted"/>
<dbReference type="RefSeq" id="WP_194076775.1">
    <property type="nucleotide sequence ID" value="NZ_CP061839.1"/>
</dbReference>
<dbReference type="InterPro" id="IPR049893">
    <property type="entry name" value="Bvu_2165-like_IHF-HU-DNA_bdg"/>
</dbReference>
<evidence type="ECO:0000313" key="3">
    <source>
        <dbReference type="EMBL" id="QOW61305.1"/>
    </source>
</evidence>
<reference evidence="3 4" key="1">
    <citation type="submission" date="2020-09" db="EMBL/GenBank/DDBJ databases">
        <title>Characterization of Treponema spp. from bovine digital dermatitis in Korea.</title>
        <authorList>
            <person name="Espiritu H.M."/>
            <person name="Cho Y.I."/>
            <person name="Mamuad L."/>
        </authorList>
    </citation>
    <scope>NUCLEOTIDE SEQUENCE [LARGE SCALE GENOMIC DNA]</scope>
    <source>
        <strain evidence="3 4">KS1</strain>
    </source>
</reference>